<dbReference type="OrthoDB" id="3483340at2"/>
<proteinExistence type="predicted"/>
<evidence type="ECO:0000313" key="2">
    <source>
        <dbReference type="Proteomes" id="UP000294513"/>
    </source>
</evidence>
<reference evidence="1 2" key="1">
    <citation type="submission" date="2019-03" db="EMBL/GenBank/DDBJ databases">
        <title>Draft genome sequences of novel Actinobacteria.</title>
        <authorList>
            <person name="Sahin N."/>
            <person name="Ay H."/>
            <person name="Saygin H."/>
        </authorList>
    </citation>
    <scope>NUCLEOTIDE SEQUENCE [LARGE SCALE GENOMIC DNA]</scope>
    <source>
        <strain evidence="1 2">H3C3</strain>
    </source>
</reference>
<dbReference type="EMBL" id="SMKU01000008">
    <property type="protein sequence ID" value="TDD96039.1"/>
    <property type="molecule type" value="Genomic_DNA"/>
</dbReference>
<evidence type="ECO:0000313" key="1">
    <source>
        <dbReference type="EMBL" id="TDD96039.1"/>
    </source>
</evidence>
<name>A0A4R5CB24_9ACTN</name>
<organism evidence="1 2">
    <name type="scientific">Actinomadura rubrisoli</name>
    <dbReference type="NCBI Taxonomy" id="2530368"/>
    <lineage>
        <taxon>Bacteria</taxon>
        <taxon>Bacillati</taxon>
        <taxon>Actinomycetota</taxon>
        <taxon>Actinomycetes</taxon>
        <taxon>Streptosporangiales</taxon>
        <taxon>Thermomonosporaceae</taxon>
        <taxon>Actinomadura</taxon>
    </lineage>
</organism>
<dbReference type="AlphaFoldDB" id="A0A4R5CB24"/>
<protein>
    <submittedName>
        <fullName evidence="1">Uncharacterized protein</fullName>
    </submittedName>
</protein>
<keyword evidence="2" id="KW-1185">Reference proteome</keyword>
<dbReference type="Proteomes" id="UP000294513">
    <property type="component" value="Unassembled WGS sequence"/>
</dbReference>
<sequence>MTEQEEARHALAEQFPDWLIDAEGHPGGTIWHASRLIPPGRGGSVGVQADEPGLLHELLDEADRTDARLALRDVAAGLRERGVTVHAFATNLIVTERGPDEPERLITCKRGTFHWGMGKEIGPIGDVPGAVGH</sequence>
<feature type="non-terminal residue" evidence="1">
    <location>
        <position position="133"/>
    </location>
</feature>
<comment type="caution">
    <text evidence="1">The sequence shown here is derived from an EMBL/GenBank/DDBJ whole genome shotgun (WGS) entry which is preliminary data.</text>
</comment>
<dbReference type="RefSeq" id="WP_131889293.1">
    <property type="nucleotide sequence ID" value="NZ_SMKU01000008.1"/>
</dbReference>
<accession>A0A4R5CB24</accession>
<gene>
    <name evidence="1" type="ORF">E1298_03590</name>
</gene>